<dbReference type="AlphaFoldDB" id="V8CDC2"/>
<organism evidence="2 3">
    <name type="scientific">Helicobacter macacae MIT 99-5501</name>
    <dbReference type="NCBI Taxonomy" id="1357400"/>
    <lineage>
        <taxon>Bacteria</taxon>
        <taxon>Pseudomonadati</taxon>
        <taxon>Campylobacterota</taxon>
        <taxon>Epsilonproteobacteria</taxon>
        <taxon>Campylobacterales</taxon>
        <taxon>Helicobacteraceae</taxon>
        <taxon>Helicobacter</taxon>
    </lineage>
</organism>
<feature type="compositionally biased region" description="Basic and acidic residues" evidence="1">
    <location>
        <begin position="926"/>
        <end position="939"/>
    </location>
</feature>
<protein>
    <submittedName>
        <fullName evidence="2">Uncharacterized protein</fullName>
    </submittedName>
</protein>
<proteinExistence type="predicted"/>
<evidence type="ECO:0000313" key="3">
    <source>
        <dbReference type="Proteomes" id="UP000018731"/>
    </source>
</evidence>
<dbReference type="Gene3D" id="3.40.50.2000">
    <property type="entry name" value="Glycogen Phosphorylase B"/>
    <property type="match status" value="1"/>
</dbReference>
<feature type="compositionally biased region" description="Polar residues" evidence="1">
    <location>
        <begin position="944"/>
        <end position="975"/>
    </location>
</feature>
<dbReference type="STRING" id="1357400.HMPREF2086_00059"/>
<dbReference type="HOGENOM" id="CLU_010401_0_0_7"/>
<feature type="region of interest" description="Disordered" evidence="1">
    <location>
        <begin position="433"/>
        <end position="469"/>
    </location>
</feature>
<evidence type="ECO:0000313" key="2">
    <source>
        <dbReference type="EMBL" id="ETD24726.1"/>
    </source>
</evidence>
<accession>V8CDC2</accession>
<dbReference type="Proteomes" id="UP000018731">
    <property type="component" value="Unassembled WGS sequence"/>
</dbReference>
<dbReference type="PATRIC" id="fig|1357400.3.peg.84"/>
<dbReference type="OrthoDB" id="9815673at2"/>
<dbReference type="eggNOG" id="COG3914">
    <property type="taxonomic scope" value="Bacteria"/>
</dbReference>
<dbReference type="EMBL" id="AZJI01000001">
    <property type="protein sequence ID" value="ETD24726.1"/>
    <property type="molecule type" value="Genomic_DNA"/>
</dbReference>
<gene>
    <name evidence="2" type="ORF">HMPREF2086_00059</name>
</gene>
<reference evidence="2 3" key="1">
    <citation type="journal article" date="2014" name="Genome Announc.">
        <title>Draft genome sequences of six enterohepatic helicobacter species isolated from humans and one from rhesus macaques.</title>
        <authorList>
            <person name="Shen Z."/>
            <person name="Sheh A."/>
            <person name="Young S.K."/>
            <person name="Abouelliel A."/>
            <person name="Ward D.V."/>
            <person name="Earl A.M."/>
            <person name="Fox J.G."/>
        </authorList>
    </citation>
    <scope>NUCLEOTIDE SEQUENCE [LARGE SCALE GENOMIC DNA]</scope>
    <source>
        <strain evidence="2 3">MIT 99-5501</strain>
    </source>
</reference>
<name>V8CDC2_9HELI</name>
<evidence type="ECO:0000256" key="1">
    <source>
        <dbReference type="SAM" id="MobiDB-lite"/>
    </source>
</evidence>
<dbReference type="RefSeq" id="WP_023926728.1">
    <property type="nucleotide sequence ID" value="NZ_KI669454.1"/>
</dbReference>
<comment type="caution">
    <text evidence="2">The sequence shown here is derived from an EMBL/GenBank/DDBJ whole genome shotgun (WGS) entry which is preliminary data.</text>
</comment>
<feature type="region of interest" description="Disordered" evidence="1">
    <location>
        <begin position="906"/>
        <end position="975"/>
    </location>
</feature>
<keyword evidence="3" id="KW-1185">Reference proteome</keyword>
<feature type="compositionally biased region" description="Polar residues" evidence="1">
    <location>
        <begin position="445"/>
        <end position="469"/>
    </location>
</feature>
<feature type="compositionally biased region" description="Basic and acidic residues" evidence="1">
    <location>
        <begin position="433"/>
        <end position="444"/>
    </location>
</feature>
<sequence>MIDSHQIPKTLIDEAFLSSVLERVSPDKRVDTNELKAILLALISVIGKDSTSKNLKNTSNTTKANSKKSSHKDFERIFALFGEIFCAFRERIYAIYERGDILDYTFLYLAFITPDFLMSRFSVADFDSGFEKDFVKHIYEYFPDDERFLHFIEIADEMLATKSDAINTTNTLSATNISQEEWFMLVELGSISRVLAYPSAQYRCINHKNHSKTSKIDDVATQVSLRNGLVFFSAFISLGDMQCAKAQKIQPFIYEAYSLFRLDFTLLCEAMKLAFGRAHSALERRNVCNWQLHIFWNVEHWFNSREWLRLYPLWKKVFYGRISQAQKIMAEAMVEAMTESMTSAVAQNPHEVNLHQNPKTTQNPTNSQNLQNLQPLYQAIDEVLYLQLFLYHFCGNSFISQEQWREFNIEVLEKSSALYREFGAKFLTKSSKIEKRNTAKDSKHQNLQSMKSPQTPQNSQESKSPQPTQQAKKIIGFLRDRFVENSPFKVEYSLIKNLINSSSFSQKYSIKIYCMSLIEKSENDPRIMQLFASLGVEIIDIGLAFNKANFYNSHLQKALALREIIQNDEVEILISPNNGYGISDFLLSVRVAPTQVFWTHGNYVYDIEGIDARLTHICNDLREITHEGVVFGGIPVKMDTAFYNPPVSEQEIKEARENIAYLLAQNKNLEAKDFSNFADEWLRDRVILGVMGRLAKIDSMDYLEVICEILQRREECVFVACGAGNEEVIKSKISQINPSVLSRFCFTGQIDSAVYGHIIDVWLDSFPMEQGESRIEYIAKGKGLALRYYACDEEEFLSEVGGQVDGVEWVVREVLSDLSFGGWGNLSLGSGGNLPAGIHLSGCNLPSGDSFEKSHCPASLDEREMFYLRSQGNEISQSNTANTSIVVGNGGQNLQKNTISCHTEALAEVSQKSKPSEASLESEDSLESKHDTDSLESKNKGYFANTQYDETTCNGQNKESETTNGNKGDGSNTYSPSIAEGVRGWVGSYAKDFTSYKSLVLGFSQTRAFSKEQYLQKALNIIDSTKTKNKNFQNMLRTQSLIFAMGDCIKERLGVKYFMDFVDYV</sequence>